<dbReference type="RefSeq" id="WP_165832447.1">
    <property type="nucleotide sequence ID" value="NZ_JACCEX010000001.1"/>
</dbReference>
<dbReference type="AlphaFoldDB" id="A0A2U1CRS6"/>
<keyword evidence="1" id="KW-1133">Transmembrane helix</keyword>
<evidence type="ECO:0000256" key="1">
    <source>
        <dbReference type="SAM" id="Phobius"/>
    </source>
</evidence>
<keyword evidence="1" id="KW-0812">Transmembrane</keyword>
<protein>
    <submittedName>
        <fullName evidence="2">Uncharacterized protein</fullName>
    </submittedName>
</protein>
<evidence type="ECO:0000313" key="2">
    <source>
        <dbReference type="EMBL" id="PVY68607.1"/>
    </source>
</evidence>
<evidence type="ECO:0000313" key="3">
    <source>
        <dbReference type="Proteomes" id="UP000246145"/>
    </source>
</evidence>
<dbReference type="Proteomes" id="UP000246145">
    <property type="component" value="Unassembled WGS sequence"/>
</dbReference>
<keyword evidence="1" id="KW-0472">Membrane</keyword>
<accession>A0A2U1CRS6</accession>
<organism evidence="2 3">
    <name type="scientific">Pusillimonas noertemannii</name>
    <dbReference type="NCBI Taxonomy" id="305977"/>
    <lineage>
        <taxon>Bacteria</taxon>
        <taxon>Pseudomonadati</taxon>
        <taxon>Pseudomonadota</taxon>
        <taxon>Betaproteobacteria</taxon>
        <taxon>Burkholderiales</taxon>
        <taxon>Alcaligenaceae</taxon>
        <taxon>Pusillimonas</taxon>
    </lineage>
</organism>
<gene>
    <name evidence="2" type="ORF">C7440_1018</name>
</gene>
<dbReference type="EMBL" id="QEKO01000001">
    <property type="protein sequence ID" value="PVY68607.1"/>
    <property type="molecule type" value="Genomic_DNA"/>
</dbReference>
<feature type="transmembrane region" description="Helical" evidence="1">
    <location>
        <begin position="24"/>
        <end position="44"/>
    </location>
</feature>
<name>A0A2U1CRS6_9BURK</name>
<sequence>MKQLLSRITLECYRQPGDTDKAPWYAYPLTVLFVTGWLAADHLLTAVL</sequence>
<proteinExistence type="predicted"/>
<reference evidence="2 3" key="1">
    <citation type="submission" date="2018-04" db="EMBL/GenBank/DDBJ databases">
        <title>Genomic Encyclopedia of Type Strains, Phase IV (KMG-IV): sequencing the most valuable type-strain genomes for metagenomic binning, comparative biology and taxonomic classification.</title>
        <authorList>
            <person name="Goeker M."/>
        </authorList>
    </citation>
    <scope>NUCLEOTIDE SEQUENCE [LARGE SCALE GENOMIC DNA]</scope>
    <source>
        <strain evidence="2 3">DSM 10065</strain>
    </source>
</reference>
<keyword evidence="3" id="KW-1185">Reference proteome</keyword>
<comment type="caution">
    <text evidence="2">The sequence shown here is derived from an EMBL/GenBank/DDBJ whole genome shotgun (WGS) entry which is preliminary data.</text>
</comment>